<evidence type="ECO:0000313" key="6">
    <source>
        <dbReference type="Proteomes" id="UP000613580"/>
    </source>
</evidence>
<keyword evidence="2 3" id="KW-0040">ANK repeat</keyword>
<feature type="region of interest" description="Disordered" evidence="4">
    <location>
        <begin position="186"/>
        <end position="217"/>
    </location>
</feature>
<evidence type="ECO:0000256" key="4">
    <source>
        <dbReference type="SAM" id="MobiDB-lite"/>
    </source>
</evidence>
<dbReference type="PROSITE" id="PS50088">
    <property type="entry name" value="ANK_REPEAT"/>
    <property type="match status" value="1"/>
</dbReference>
<dbReference type="GO" id="GO:0004842">
    <property type="term" value="F:ubiquitin-protein transferase activity"/>
    <property type="evidence" value="ECO:0007669"/>
    <property type="project" value="TreeGrafter"/>
</dbReference>
<gene>
    <name evidence="5" type="ORF">HMN09_00421700</name>
</gene>
<dbReference type="Gene3D" id="1.25.40.20">
    <property type="entry name" value="Ankyrin repeat-containing domain"/>
    <property type="match status" value="1"/>
</dbReference>
<comment type="caution">
    <text evidence="5">The sequence shown here is derived from an EMBL/GenBank/DDBJ whole genome shotgun (WGS) entry which is preliminary data.</text>
</comment>
<evidence type="ECO:0000256" key="3">
    <source>
        <dbReference type="PROSITE-ProRule" id="PRU00023"/>
    </source>
</evidence>
<name>A0A8H6TGL8_MYCCL</name>
<keyword evidence="1" id="KW-0677">Repeat</keyword>
<proteinExistence type="predicted"/>
<dbReference type="OrthoDB" id="19174at2759"/>
<organism evidence="5 6">
    <name type="scientific">Mycena chlorophos</name>
    <name type="common">Agaric fungus</name>
    <name type="synonym">Agaricus chlorophos</name>
    <dbReference type="NCBI Taxonomy" id="658473"/>
    <lineage>
        <taxon>Eukaryota</taxon>
        <taxon>Fungi</taxon>
        <taxon>Dikarya</taxon>
        <taxon>Basidiomycota</taxon>
        <taxon>Agaricomycotina</taxon>
        <taxon>Agaricomycetes</taxon>
        <taxon>Agaricomycetidae</taxon>
        <taxon>Agaricales</taxon>
        <taxon>Marasmiineae</taxon>
        <taxon>Mycenaceae</taxon>
        <taxon>Mycena</taxon>
    </lineage>
</organism>
<dbReference type="PANTHER" id="PTHR24171:SF8">
    <property type="entry name" value="BRCA1-ASSOCIATED RING DOMAIN PROTEIN 1"/>
    <property type="match status" value="1"/>
</dbReference>
<evidence type="ECO:0000256" key="2">
    <source>
        <dbReference type="ARBA" id="ARBA00023043"/>
    </source>
</evidence>
<evidence type="ECO:0000256" key="1">
    <source>
        <dbReference type="ARBA" id="ARBA00022737"/>
    </source>
</evidence>
<dbReference type="GO" id="GO:0085020">
    <property type="term" value="P:protein K6-linked ubiquitination"/>
    <property type="evidence" value="ECO:0007669"/>
    <property type="project" value="TreeGrafter"/>
</dbReference>
<sequence length="217" mass="23787">MASKTTNVWVAAGDGDLERVRHLVEVESVNPNAPDEFTYTPMHAAASYGHLDLLEYLISKGGDVNVVDSDGDTPLYTVENIETARFLVQHGAAIDRRNSEGISPIEHLREEFGAVANYLQSVASPSLPPLLTVPQPSQREQEVVSEELTAALMASVAEIMQKAEEEGRDPDEELRRLVGQTVLEGVTTGYEMAEAVPEEDERRGELDETPSKRTKNA</sequence>
<dbReference type="EMBL" id="JACAZE010000005">
    <property type="protein sequence ID" value="KAF7316879.1"/>
    <property type="molecule type" value="Genomic_DNA"/>
</dbReference>
<dbReference type="Proteomes" id="UP000613580">
    <property type="component" value="Unassembled WGS sequence"/>
</dbReference>
<dbReference type="PROSITE" id="PS50297">
    <property type="entry name" value="ANK_REP_REGION"/>
    <property type="match status" value="1"/>
</dbReference>
<dbReference type="InterPro" id="IPR036770">
    <property type="entry name" value="Ankyrin_rpt-contain_sf"/>
</dbReference>
<feature type="repeat" description="ANK" evidence="3">
    <location>
        <begin position="37"/>
        <end position="69"/>
    </location>
</feature>
<dbReference type="SMART" id="SM00248">
    <property type="entry name" value="ANK"/>
    <property type="match status" value="3"/>
</dbReference>
<dbReference type="InterPro" id="IPR002110">
    <property type="entry name" value="Ankyrin_rpt"/>
</dbReference>
<dbReference type="PANTHER" id="PTHR24171">
    <property type="entry name" value="ANKYRIN REPEAT DOMAIN-CONTAINING PROTEIN 39-RELATED"/>
    <property type="match status" value="1"/>
</dbReference>
<dbReference type="AlphaFoldDB" id="A0A8H6TGL8"/>
<evidence type="ECO:0000313" key="5">
    <source>
        <dbReference type="EMBL" id="KAF7316879.1"/>
    </source>
</evidence>
<accession>A0A8H6TGL8</accession>
<feature type="compositionally biased region" description="Basic and acidic residues" evidence="4">
    <location>
        <begin position="200"/>
        <end position="211"/>
    </location>
</feature>
<reference evidence="5" key="1">
    <citation type="submission" date="2020-05" db="EMBL/GenBank/DDBJ databases">
        <title>Mycena genomes resolve the evolution of fungal bioluminescence.</title>
        <authorList>
            <person name="Tsai I.J."/>
        </authorList>
    </citation>
    <scope>NUCLEOTIDE SEQUENCE</scope>
    <source>
        <strain evidence="5">110903Hualien_Pintung</strain>
    </source>
</reference>
<keyword evidence="6" id="KW-1185">Reference proteome</keyword>
<dbReference type="SUPFAM" id="SSF48403">
    <property type="entry name" value="Ankyrin repeat"/>
    <property type="match status" value="1"/>
</dbReference>
<dbReference type="Pfam" id="PF12796">
    <property type="entry name" value="Ank_2"/>
    <property type="match status" value="1"/>
</dbReference>
<protein>
    <submittedName>
        <fullName evidence="5">Ankyrin</fullName>
    </submittedName>
</protein>